<name>A0A8T2E924_ARASU</name>
<evidence type="ECO:0000259" key="2">
    <source>
        <dbReference type="Pfam" id="PF03732"/>
    </source>
</evidence>
<dbReference type="Proteomes" id="UP000694251">
    <property type="component" value="Chromosome 4"/>
</dbReference>
<feature type="domain" description="Retrotransposon gag" evidence="2">
    <location>
        <begin position="27"/>
        <end position="85"/>
    </location>
</feature>
<keyword evidence="4" id="KW-1185">Reference proteome</keyword>
<proteinExistence type="predicted"/>
<dbReference type="InterPro" id="IPR005162">
    <property type="entry name" value="Retrotrans_gag_dom"/>
</dbReference>
<feature type="region of interest" description="Disordered" evidence="1">
    <location>
        <begin position="204"/>
        <end position="232"/>
    </location>
</feature>
<sequence>MDHIEHFDDLVLNIKANGVSEDYLLCKLFPYSLAREAVSWLKQLKASSLTILRSIKKAFLNNFYDDAKSEKVRNKMSTFTQSQRSMGSLQGISTGLPASWLQQGTTSRYPIDATSLIENLACKKSTKNADFERKKIAGAVSRNQMVERQEGFLPGTPNANPRKSCNAIMVSIKEESCREWAAIDELGHAAAELVSIDTHQCRSTQGNPIWDESDDETVSNRNREDRSSRDDILSTPRRLSKQKLDNKKCIAAMEKILTTNPCFASENSHIYFLNRNKWFVKKGINYGEKPIISKILCQLKSSEVTKDKPRRVDIAGYIRTITPSQRSQKLHDLGSFVLDYSISTSRFSHSLCDLGSSINLMPKFVVERLGMTIYKHTRITLLFSDRSKQIHEGILEDVPVKVATAGARIKVKKGRISLHICDKEMELENQCQSTPHPLSIDTIAIDASAPPLEPTPISVPCDSHQVYKRCTTWDYHNMYPRCIVMQHSAPWNDLVSLSRTKQGSALEHHKLYMHLTKLRQSVLEASSIHDRNDNVDRELLVDRKDFIYLRKLIVGWFMETATPFGIQSSTSTVGFRSGRHFTKILNLSLSLSRFLFSSKAFVLLIEEEIRPMMDKCRVLGDAKPTRTLFL</sequence>
<reference evidence="3 4" key="1">
    <citation type="submission" date="2020-12" db="EMBL/GenBank/DDBJ databases">
        <title>Concerted genomic and epigenomic changes stabilize Arabidopsis allopolyploids.</title>
        <authorList>
            <person name="Chen Z."/>
        </authorList>
    </citation>
    <scope>NUCLEOTIDE SEQUENCE [LARGE SCALE GENOMIC DNA]</scope>
    <source>
        <strain evidence="3">As9502</strain>
        <tissue evidence="3">Leaf</tissue>
    </source>
</reference>
<comment type="caution">
    <text evidence="3">The sequence shown here is derived from an EMBL/GenBank/DDBJ whole genome shotgun (WGS) entry which is preliminary data.</text>
</comment>
<dbReference type="PANTHER" id="PTHR33067:SF9">
    <property type="entry name" value="RNA-DIRECTED DNA POLYMERASE"/>
    <property type="match status" value="1"/>
</dbReference>
<organism evidence="3 4">
    <name type="scientific">Arabidopsis suecica</name>
    <name type="common">Swedish thale-cress</name>
    <name type="synonym">Cardaminopsis suecica</name>
    <dbReference type="NCBI Taxonomy" id="45249"/>
    <lineage>
        <taxon>Eukaryota</taxon>
        <taxon>Viridiplantae</taxon>
        <taxon>Streptophyta</taxon>
        <taxon>Embryophyta</taxon>
        <taxon>Tracheophyta</taxon>
        <taxon>Spermatophyta</taxon>
        <taxon>Magnoliopsida</taxon>
        <taxon>eudicotyledons</taxon>
        <taxon>Gunneridae</taxon>
        <taxon>Pentapetalae</taxon>
        <taxon>rosids</taxon>
        <taxon>malvids</taxon>
        <taxon>Brassicales</taxon>
        <taxon>Brassicaceae</taxon>
        <taxon>Camelineae</taxon>
        <taxon>Arabidopsis</taxon>
    </lineage>
</organism>
<gene>
    <name evidence="3" type="ORF">ISN44_As04g006090</name>
</gene>
<evidence type="ECO:0000256" key="1">
    <source>
        <dbReference type="SAM" id="MobiDB-lite"/>
    </source>
</evidence>
<dbReference type="Pfam" id="PF03732">
    <property type="entry name" value="Retrotrans_gag"/>
    <property type="match status" value="1"/>
</dbReference>
<dbReference type="OrthoDB" id="10527062at2759"/>
<protein>
    <submittedName>
        <fullName evidence="3">Retrotransposon gag domain</fullName>
    </submittedName>
</protein>
<dbReference type="PANTHER" id="PTHR33067">
    <property type="entry name" value="RNA-DIRECTED DNA POLYMERASE-RELATED"/>
    <property type="match status" value="1"/>
</dbReference>
<accession>A0A8T2E924</accession>
<evidence type="ECO:0000313" key="4">
    <source>
        <dbReference type="Proteomes" id="UP000694251"/>
    </source>
</evidence>
<evidence type="ECO:0000313" key="3">
    <source>
        <dbReference type="EMBL" id="KAG7619696.1"/>
    </source>
</evidence>
<dbReference type="EMBL" id="JAEFBJ010000004">
    <property type="protein sequence ID" value="KAG7619696.1"/>
    <property type="molecule type" value="Genomic_DNA"/>
</dbReference>
<dbReference type="AlphaFoldDB" id="A0A8T2E924"/>
<feature type="compositionally biased region" description="Basic and acidic residues" evidence="1">
    <location>
        <begin position="221"/>
        <end position="232"/>
    </location>
</feature>